<comment type="catalytic activity">
    <reaction evidence="2">
        <text>adenosylcob(III)inamide phosphate + GTP + H(+) = adenosylcob(III)inamide-GDP + diphosphate</text>
        <dbReference type="Rhea" id="RHEA:22712"/>
        <dbReference type="ChEBI" id="CHEBI:15378"/>
        <dbReference type="ChEBI" id="CHEBI:33019"/>
        <dbReference type="ChEBI" id="CHEBI:37565"/>
        <dbReference type="ChEBI" id="CHEBI:58502"/>
        <dbReference type="ChEBI" id="CHEBI:60487"/>
        <dbReference type="EC" id="2.7.7.62"/>
    </reaction>
</comment>
<feature type="compositionally biased region" description="Acidic residues" evidence="18">
    <location>
        <begin position="583"/>
        <end position="596"/>
    </location>
</feature>
<dbReference type="GO" id="GO:0005524">
    <property type="term" value="F:ATP binding"/>
    <property type="evidence" value="ECO:0007669"/>
    <property type="project" value="UniProtKB-KW"/>
</dbReference>
<evidence type="ECO:0000256" key="16">
    <source>
        <dbReference type="ARBA" id="ARBA00029570"/>
    </source>
</evidence>
<name>A0A420F5Y1_9ACTN</name>
<dbReference type="InterPro" id="IPR003203">
    <property type="entry name" value="CobU/CobP"/>
</dbReference>
<comment type="similarity">
    <text evidence="7">Belongs to the CobU/CobP family.</text>
</comment>
<proteinExistence type="inferred from homology"/>
<dbReference type="Gene3D" id="3.40.50.300">
    <property type="entry name" value="P-loop containing nucleotide triphosphate hydrolases"/>
    <property type="match status" value="1"/>
</dbReference>
<evidence type="ECO:0000313" key="20">
    <source>
        <dbReference type="Proteomes" id="UP000285744"/>
    </source>
</evidence>
<dbReference type="Proteomes" id="UP000285744">
    <property type="component" value="Unassembled WGS sequence"/>
</dbReference>
<dbReference type="OrthoDB" id="9781491at2"/>
<feature type="region of interest" description="Disordered" evidence="18">
    <location>
        <begin position="576"/>
        <end position="640"/>
    </location>
</feature>
<comment type="pathway">
    <text evidence="5">Cofactor biosynthesis; adenosylcobalamin biosynthesis; adenosylcobalamin from cob(II)yrinate a,c-diamide: step 6/7.</text>
</comment>
<keyword evidence="11" id="KW-0808">Transferase</keyword>
<evidence type="ECO:0000256" key="17">
    <source>
        <dbReference type="ARBA" id="ARBA00030571"/>
    </source>
</evidence>
<dbReference type="UniPathway" id="UPA00148">
    <property type="reaction ID" value="UER00236"/>
</dbReference>
<evidence type="ECO:0000256" key="9">
    <source>
        <dbReference type="ARBA" id="ARBA00012523"/>
    </source>
</evidence>
<dbReference type="InterPro" id="IPR027417">
    <property type="entry name" value="P-loop_NTPase"/>
</dbReference>
<dbReference type="EC" id="2.7.1.156" evidence="8"/>
<dbReference type="Gene3D" id="3.40.50.10210">
    <property type="match status" value="1"/>
</dbReference>
<dbReference type="GO" id="GO:0009236">
    <property type="term" value="P:cobalamin biosynthetic process"/>
    <property type="evidence" value="ECO:0007669"/>
    <property type="project" value="UniProtKB-UniPathway"/>
</dbReference>
<accession>A0A420F5Y1</accession>
<dbReference type="GO" id="GO:0005525">
    <property type="term" value="F:GTP binding"/>
    <property type="evidence" value="ECO:0007669"/>
    <property type="project" value="UniProtKB-KW"/>
</dbReference>
<keyword evidence="13" id="KW-0418">Kinase</keyword>
<dbReference type="InterPro" id="IPR036087">
    <property type="entry name" value="Nict_dMeBzImd_PRibTrfase_sf"/>
</dbReference>
<sequence>MSVDGWNTVLVLGGTRSGKSEFAESLVSDAPVVRYVATAPEGDPQDTEWAARLAAHRARRPGSWTTEETAGDPRRLADVIAAAEPNETLLVDDLGGWVTVLLDPAHQPADDTETIAELATAVRGCLARLVLVSPEVGLSLVPTTPVGRAFTDALGATNRAVADACDAVVLVIAGQPAWLKAPDAAVTAAPAATAPVAAPPAVNGAAPEPTPELVDLSAAADPAAAPPLPVETTTDWTAPTTALPMVATGLVIQPGMDLPMPDEYAGPQAVERLATLDVPGAGLGVLDRLVGFAAATQGTVTPAAWNSVRVLLLNGDHEGGAAAGTRPGESARRAGQARAGRGALARLAAECGASLQVVDAVTAGPMEHEPALTGEQVESALRYGWRLAEEAAEAGVQLLVLAACGAGTEAAAAAVLAATAGAEPPAVLGRVITENGEIDDAAWMRRCAAVRDALHRTRTSPRGAKEVLAELGGGDVAIATGVLLGATARRIPVMLDGPVGVAAGLVSRDLAGQARHWCLLADHGGDPAVKLAADILGLTPLLDLRLDLGEGANALVALPMLRSVLALAAALPTHPSLGGGDVPGEDADGDEPDFAEPEPAGPGPTSTEPQEPDFAEPEPAGPGPASTEPEEQPASGPRAG</sequence>
<dbReference type="AlphaFoldDB" id="A0A420F5Y1"/>
<evidence type="ECO:0000256" key="6">
    <source>
        <dbReference type="ARBA" id="ARBA00005159"/>
    </source>
</evidence>
<dbReference type="EMBL" id="RAQQ01000003">
    <property type="protein sequence ID" value="RKF28338.1"/>
    <property type="molecule type" value="Genomic_DNA"/>
</dbReference>
<evidence type="ECO:0000256" key="18">
    <source>
        <dbReference type="SAM" id="MobiDB-lite"/>
    </source>
</evidence>
<dbReference type="Pfam" id="PF02277">
    <property type="entry name" value="DBI_PRT"/>
    <property type="match status" value="1"/>
</dbReference>
<comment type="caution">
    <text evidence="19">The sequence shown here is derived from an EMBL/GenBank/DDBJ whole genome shotgun (WGS) entry which is preliminary data.</text>
</comment>
<evidence type="ECO:0000256" key="3">
    <source>
        <dbReference type="ARBA" id="ARBA00001522"/>
    </source>
</evidence>
<reference evidence="19 20" key="1">
    <citation type="journal article" date="2018" name="Int. J. Syst. Evol. Microbiol.">
        <title>Micromonospora globbae sp. nov., an endophytic actinomycete isolated from roots of Globba winitii C. H. Wright.</title>
        <authorList>
            <person name="Kuncharoen N."/>
            <person name="Pittayakhajonwut P."/>
            <person name="Tanasupawat S."/>
        </authorList>
    </citation>
    <scope>NUCLEOTIDE SEQUENCE [LARGE SCALE GENOMIC DNA]</scope>
    <source>
        <strain evidence="19 20">WPS1-2</strain>
    </source>
</reference>
<evidence type="ECO:0000256" key="12">
    <source>
        <dbReference type="ARBA" id="ARBA00022741"/>
    </source>
</evidence>
<dbReference type="Pfam" id="PF02283">
    <property type="entry name" value="CobU"/>
    <property type="match status" value="1"/>
</dbReference>
<evidence type="ECO:0000256" key="2">
    <source>
        <dbReference type="ARBA" id="ARBA00000711"/>
    </source>
</evidence>
<evidence type="ECO:0000313" key="19">
    <source>
        <dbReference type="EMBL" id="RKF28338.1"/>
    </source>
</evidence>
<dbReference type="GO" id="GO:0008820">
    <property type="term" value="F:cobinamide phosphate guanylyltransferase activity"/>
    <property type="evidence" value="ECO:0007669"/>
    <property type="project" value="UniProtKB-EC"/>
</dbReference>
<comment type="pathway">
    <text evidence="6">Cofactor biosynthesis; adenosylcobalamin biosynthesis; adenosylcobalamin from cob(II)yrinate a,c-diamide: step 5/7.</text>
</comment>
<evidence type="ECO:0000256" key="1">
    <source>
        <dbReference type="ARBA" id="ARBA00000312"/>
    </source>
</evidence>
<keyword evidence="14" id="KW-0067">ATP-binding</keyword>
<dbReference type="InterPro" id="IPR003200">
    <property type="entry name" value="Nict_dMeBzImd_PRibTrfase"/>
</dbReference>
<comment type="catalytic activity">
    <reaction evidence="3">
        <text>adenosylcob(III)inamide + GTP = adenosylcob(III)inamide phosphate + GDP + H(+)</text>
        <dbReference type="Rhea" id="RHEA:15765"/>
        <dbReference type="ChEBI" id="CHEBI:2480"/>
        <dbReference type="ChEBI" id="CHEBI:15378"/>
        <dbReference type="ChEBI" id="CHEBI:37565"/>
        <dbReference type="ChEBI" id="CHEBI:58189"/>
        <dbReference type="ChEBI" id="CHEBI:58502"/>
        <dbReference type="EC" id="2.7.1.156"/>
    </reaction>
</comment>
<dbReference type="SUPFAM" id="SSF52733">
    <property type="entry name" value="Nicotinate mononucleotide:5,6-dimethylbenzimidazole phosphoribosyltransferase (CobT)"/>
    <property type="match status" value="1"/>
</dbReference>
<keyword evidence="10" id="KW-0169">Cobalamin biosynthesis</keyword>
<dbReference type="GO" id="GO:0008939">
    <property type="term" value="F:nicotinate-nucleotide-dimethylbenzimidazole phosphoribosyltransferase activity"/>
    <property type="evidence" value="ECO:0007669"/>
    <property type="project" value="InterPro"/>
</dbReference>
<evidence type="ECO:0000256" key="14">
    <source>
        <dbReference type="ARBA" id="ARBA00022840"/>
    </source>
</evidence>
<evidence type="ECO:0000256" key="5">
    <source>
        <dbReference type="ARBA" id="ARBA00004692"/>
    </source>
</evidence>
<evidence type="ECO:0000256" key="7">
    <source>
        <dbReference type="ARBA" id="ARBA00007490"/>
    </source>
</evidence>
<keyword evidence="12" id="KW-0547">Nucleotide-binding</keyword>
<organism evidence="19 20">
    <name type="scientific">Micromonospora globbae</name>
    <dbReference type="NCBI Taxonomy" id="1894969"/>
    <lineage>
        <taxon>Bacteria</taxon>
        <taxon>Bacillati</taxon>
        <taxon>Actinomycetota</taxon>
        <taxon>Actinomycetes</taxon>
        <taxon>Micromonosporales</taxon>
        <taxon>Micromonosporaceae</taxon>
        <taxon>Micromonospora</taxon>
    </lineage>
</organism>
<dbReference type="EC" id="2.7.7.62" evidence="9"/>
<dbReference type="CDD" id="cd00544">
    <property type="entry name" value="CobU"/>
    <property type="match status" value="1"/>
</dbReference>
<dbReference type="PANTHER" id="PTHR34848:SF1">
    <property type="entry name" value="BIFUNCTIONAL ADENOSYLCOBALAMIN BIOSYNTHESIS PROTEIN COBU"/>
    <property type="match status" value="1"/>
</dbReference>
<dbReference type="PANTHER" id="PTHR34848">
    <property type="match status" value="1"/>
</dbReference>
<evidence type="ECO:0000256" key="10">
    <source>
        <dbReference type="ARBA" id="ARBA00022573"/>
    </source>
</evidence>
<protein>
    <recommendedName>
        <fullName evidence="16">Adenosylcobinamide kinase</fullName>
        <ecNumber evidence="8">2.7.1.156</ecNumber>
        <ecNumber evidence="9">2.7.7.62</ecNumber>
    </recommendedName>
    <alternativeName>
        <fullName evidence="17">Adenosylcobinamide-phosphate guanylyltransferase</fullName>
    </alternativeName>
</protein>
<evidence type="ECO:0000256" key="15">
    <source>
        <dbReference type="ARBA" id="ARBA00023134"/>
    </source>
</evidence>
<dbReference type="SUPFAM" id="SSF52540">
    <property type="entry name" value="P-loop containing nucleoside triphosphate hydrolases"/>
    <property type="match status" value="1"/>
</dbReference>
<evidence type="ECO:0000256" key="13">
    <source>
        <dbReference type="ARBA" id="ARBA00022777"/>
    </source>
</evidence>
<evidence type="ECO:0000256" key="8">
    <source>
        <dbReference type="ARBA" id="ARBA00012016"/>
    </source>
</evidence>
<evidence type="ECO:0000256" key="4">
    <source>
        <dbReference type="ARBA" id="ARBA00003889"/>
    </source>
</evidence>
<keyword evidence="15" id="KW-0342">GTP-binding</keyword>
<evidence type="ECO:0000256" key="11">
    <source>
        <dbReference type="ARBA" id="ARBA00022679"/>
    </source>
</evidence>
<dbReference type="RefSeq" id="WP_120327151.1">
    <property type="nucleotide sequence ID" value="NZ_RAQQ01000003.1"/>
</dbReference>
<gene>
    <name evidence="19" type="ORF">D7I43_04720</name>
</gene>
<dbReference type="GO" id="GO:0043752">
    <property type="term" value="F:adenosylcobinamide kinase activity"/>
    <property type="evidence" value="ECO:0007669"/>
    <property type="project" value="UniProtKB-EC"/>
</dbReference>
<comment type="function">
    <text evidence="4">Catalyzes ATP-dependent phosphorylation of adenosylcobinamide and addition of GMP to adenosylcobinamide phosphate.</text>
</comment>
<comment type="catalytic activity">
    <reaction evidence="1">
        <text>adenosylcob(III)inamide + ATP = adenosylcob(III)inamide phosphate + ADP + H(+)</text>
        <dbReference type="Rhea" id="RHEA:15769"/>
        <dbReference type="ChEBI" id="CHEBI:2480"/>
        <dbReference type="ChEBI" id="CHEBI:15378"/>
        <dbReference type="ChEBI" id="CHEBI:30616"/>
        <dbReference type="ChEBI" id="CHEBI:58502"/>
        <dbReference type="ChEBI" id="CHEBI:456216"/>
        <dbReference type="EC" id="2.7.1.156"/>
    </reaction>
</comment>